<evidence type="ECO:0000256" key="1">
    <source>
        <dbReference type="SAM" id="Phobius"/>
    </source>
</evidence>
<reference evidence="2" key="1">
    <citation type="submission" date="2018-02" db="EMBL/GenBank/DDBJ databases">
        <title>Rhizophora mucronata_Transcriptome.</title>
        <authorList>
            <person name="Meera S.P."/>
            <person name="Sreeshan A."/>
            <person name="Augustine A."/>
        </authorList>
    </citation>
    <scope>NUCLEOTIDE SEQUENCE</scope>
    <source>
        <tissue evidence="2">Leaf</tissue>
    </source>
</reference>
<evidence type="ECO:0000313" key="2">
    <source>
        <dbReference type="EMBL" id="MBX57368.1"/>
    </source>
</evidence>
<dbReference type="AlphaFoldDB" id="A0A2P2PRL0"/>
<organism evidence="2">
    <name type="scientific">Rhizophora mucronata</name>
    <name type="common">Asiatic mangrove</name>
    <dbReference type="NCBI Taxonomy" id="61149"/>
    <lineage>
        <taxon>Eukaryota</taxon>
        <taxon>Viridiplantae</taxon>
        <taxon>Streptophyta</taxon>
        <taxon>Embryophyta</taxon>
        <taxon>Tracheophyta</taxon>
        <taxon>Spermatophyta</taxon>
        <taxon>Magnoliopsida</taxon>
        <taxon>eudicotyledons</taxon>
        <taxon>Gunneridae</taxon>
        <taxon>Pentapetalae</taxon>
        <taxon>rosids</taxon>
        <taxon>fabids</taxon>
        <taxon>Malpighiales</taxon>
        <taxon>Rhizophoraceae</taxon>
        <taxon>Rhizophora</taxon>
    </lineage>
</organism>
<keyword evidence="1" id="KW-0812">Transmembrane</keyword>
<protein>
    <submittedName>
        <fullName evidence="2">Uncharacterized protein</fullName>
    </submittedName>
</protein>
<accession>A0A2P2PRL0</accession>
<name>A0A2P2PRL0_RHIMU</name>
<keyword evidence="1" id="KW-1133">Transmembrane helix</keyword>
<dbReference type="EMBL" id="GGEC01076884">
    <property type="protein sequence ID" value="MBX57368.1"/>
    <property type="molecule type" value="Transcribed_RNA"/>
</dbReference>
<feature type="transmembrane region" description="Helical" evidence="1">
    <location>
        <begin position="35"/>
        <end position="58"/>
    </location>
</feature>
<proteinExistence type="predicted"/>
<sequence length="66" mass="7768">MCLKTHMRNQIMHMGYQEISLSLIFRQFIAKFRSIRIMGCLGMRSGFIWICLIVVLPLKSLNSFPF</sequence>
<keyword evidence="1" id="KW-0472">Membrane</keyword>